<evidence type="ECO:0000256" key="1">
    <source>
        <dbReference type="SAM" id="MobiDB-lite"/>
    </source>
</evidence>
<keyword evidence="3" id="KW-1185">Reference proteome</keyword>
<evidence type="ECO:0000313" key="2">
    <source>
        <dbReference type="EMBL" id="RNL80267.1"/>
    </source>
</evidence>
<feature type="region of interest" description="Disordered" evidence="1">
    <location>
        <begin position="80"/>
        <end position="107"/>
    </location>
</feature>
<dbReference type="InterPro" id="IPR019933">
    <property type="entry name" value="DivIVA_domain"/>
</dbReference>
<dbReference type="Proteomes" id="UP000277094">
    <property type="component" value="Unassembled WGS sequence"/>
</dbReference>
<sequence length="107" mass="10919">MWLFALIIVLVVGGVAVVAVGTGGSMATEYDDRPDALVPAEGPISGDDLRNLRLSTAVRGYRASEVDALLDRLADQLDGKPAAAPQAAPAPAPWPAPVSEPEGGSAE</sequence>
<name>A0A3N0DXE9_9ACTN</name>
<protein>
    <submittedName>
        <fullName evidence="2">DivIVA domain-containing protein</fullName>
    </submittedName>
</protein>
<evidence type="ECO:0000313" key="3">
    <source>
        <dbReference type="Proteomes" id="UP000277094"/>
    </source>
</evidence>
<feature type="compositionally biased region" description="Pro residues" evidence="1">
    <location>
        <begin position="88"/>
        <end position="98"/>
    </location>
</feature>
<reference evidence="2 3" key="1">
    <citation type="submission" date="2018-11" db="EMBL/GenBank/DDBJ databases">
        <authorList>
            <person name="Li F."/>
        </authorList>
    </citation>
    <scope>NUCLEOTIDE SEQUENCE [LARGE SCALE GENOMIC DNA]</scope>
    <source>
        <strain evidence="2 3">KIS18-7</strain>
    </source>
</reference>
<dbReference type="NCBIfam" id="TIGR03544">
    <property type="entry name" value="DivI1A_domain"/>
    <property type="match status" value="1"/>
</dbReference>
<comment type="caution">
    <text evidence="2">The sequence shown here is derived from an EMBL/GenBank/DDBJ whole genome shotgun (WGS) entry which is preliminary data.</text>
</comment>
<dbReference type="OrthoDB" id="3404379at2"/>
<accession>A0A3N0DXE9</accession>
<dbReference type="EMBL" id="RJSG01000002">
    <property type="protein sequence ID" value="RNL80267.1"/>
    <property type="molecule type" value="Genomic_DNA"/>
</dbReference>
<dbReference type="AlphaFoldDB" id="A0A3N0DXE9"/>
<gene>
    <name evidence="2" type="ORF">EFL95_15355</name>
</gene>
<organism evidence="2 3">
    <name type="scientific">Nocardioides marmorisolisilvae</name>
    <dbReference type="NCBI Taxonomy" id="1542737"/>
    <lineage>
        <taxon>Bacteria</taxon>
        <taxon>Bacillati</taxon>
        <taxon>Actinomycetota</taxon>
        <taxon>Actinomycetes</taxon>
        <taxon>Propionibacteriales</taxon>
        <taxon>Nocardioidaceae</taxon>
        <taxon>Nocardioides</taxon>
    </lineage>
</organism>
<proteinExistence type="predicted"/>
<dbReference type="Gene3D" id="6.10.250.660">
    <property type="match status" value="1"/>
</dbReference>